<evidence type="ECO:0000256" key="1">
    <source>
        <dbReference type="SAM" id="MobiDB-lite"/>
    </source>
</evidence>
<dbReference type="EMBL" id="CABFWN010000003">
    <property type="protein sequence ID" value="VUG18575.1"/>
    <property type="molecule type" value="Genomic_DNA"/>
</dbReference>
<feature type="domain" description="Skg3/CAF120-like PH-like" evidence="2">
    <location>
        <begin position="502"/>
        <end position="555"/>
    </location>
</feature>
<feature type="region of interest" description="Disordered" evidence="1">
    <location>
        <begin position="12"/>
        <end position="50"/>
    </location>
</feature>
<feature type="compositionally biased region" description="Basic residues" evidence="1">
    <location>
        <begin position="458"/>
        <end position="471"/>
    </location>
</feature>
<feature type="compositionally biased region" description="Polar residues" evidence="1">
    <location>
        <begin position="28"/>
        <end position="47"/>
    </location>
</feature>
<evidence type="ECO:0000313" key="4">
    <source>
        <dbReference type="Proteomes" id="UP000478008"/>
    </source>
</evidence>
<feature type="domain" description="Skg3/CAF120-like PH-like" evidence="2">
    <location>
        <begin position="308"/>
        <end position="409"/>
    </location>
</feature>
<proteinExistence type="predicted"/>
<feature type="region of interest" description="Disordered" evidence="1">
    <location>
        <begin position="65"/>
        <end position="118"/>
    </location>
</feature>
<name>A0A7D9CY48_DEKBR</name>
<feature type="compositionally biased region" description="Low complexity" evidence="1">
    <location>
        <begin position="647"/>
        <end position="670"/>
    </location>
</feature>
<evidence type="ECO:0000313" key="3">
    <source>
        <dbReference type="EMBL" id="VUG18575.1"/>
    </source>
</evidence>
<feature type="compositionally biased region" description="Polar residues" evidence="1">
    <location>
        <begin position="476"/>
        <end position="485"/>
    </location>
</feature>
<feature type="region of interest" description="Disordered" evidence="1">
    <location>
        <begin position="632"/>
        <end position="702"/>
    </location>
</feature>
<sequence length="702" mass="79271">MALFGFLKKRASHTSYSSKGQNNKKEFTNSGNGKTLKTRPESNSPDTSVKRKSLLYILTDPIANRTSTTSSSTEGNFPNVEATRAPPVLSDSYGRPRNFSMSSRTSESEQKGAKALSNVLHSRSASTISSNRVPFMNSGDEADTGMVSVPQSLVPAVTIIHAQQARCYFEATVDVPVNDHESPNKPLSAIAWRPAFIRLIGTDLAIMERKSNTKRKETTASDTSYDRKQKPSSLLINISDAELEFIKSGATYDLKLNITNEKCYYIRCENEQDMNYLIAGLFLSQFEYKQLQESFTGALLSSTAVHFSDVRTLLDPKNLHAHGEWCILRFPFINDKWIRCYVIVRPQSRTIKKKHKCGKIEVYTSSTISKKNLLAIMTNGHSAYSLYPENPKYIDSNALIRTWADCYINRQLIQKIIQEDDDSSINENGSTFGYTNTKHLKIIHRRTRTSSFSSLRPSARRLSRARRSNTHRRADSTVSVMSSHSEAGYAQAPERMKKLDLVQTKLCYMIPETHGAVQPSETMLRLLIPIMNTFHLYGRPEKFRSSRDDKHSLLFGFPQLPHTQYMDMQTAFDLVSLNMTNANQQHWTSYEWIEVFKELVHLKMSKGWDGTGSIVDVYRDGLLYRKENHSSSSTVYTDYDPEEDFASNSNNSATGNSSNNRNSSTTESTTPFSVEESIKGKDIPIETSIPEPIPRSNETAVH</sequence>
<dbReference type="Pfam" id="PF25381">
    <property type="entry name" value="PH_26"/>
    <property type="match status" value="2"/>
</dbReference>
<accession>A0A7D9CY48</accession>
<organism evidence="3 4">
    <name type="scientific">Dekkera bruxellensis</name>
    <name type="common">Brettanomyces custersii</name>
    <dbReference type="NCBI Taxonomy" id="5007"/>
    <lineage>
        <taxon>Eukaryota</taxon>
        <taxon>Fungi</taxon>
        <taxon>Dikarya</taxon>
        <taxon>Ascomycota</taxon>
        <taxon>Saccharomycotina</taxon>
        <taxon>Pichiomycetes</taxon>
        <taxon>Pichiales</taxon>
        <taxon>Pichiaceae</taxon>
        <taxon>Brettanomyces</taxon>
    </lineage>
</organism>
<reference evidence="3 4" key="1">
    <citation type="submission" date="2019-07" db="EMBL/GenBank/DDBJ databases">
        <authorList>
            <person name="Friedrich A."/>
            <person name="Schacherer J."/>
        </authorList>
    </citation>
    <scope>NUCLEOTIDE SEQUENCE [LARGE SCALE GENOMIC DNA]</scope>
</reference>
<dbReference type="InterPro" id="IPR058155">
    <property type="entry name" value="Skg3/CAF120-like_PH"/>
</dbReference>
<dbReference type="Proteomes" id="UP000478008">
    <property type="component" value="Unassembled WGS sequence"/>
</dbReference>
<feature type="compositionally biased region" description="Polar residues" evidence="1">
    <location>
        <begin position="65"/>
        <end position="76"/>
    </location>
</feature>
<evidence type="ECO:0000259" key="2">
    <source>
        <dbReference type="Pfam" id="PF25381"/>
    </source>
</evidence>
<keyword evidence="4" id="KW-1185">Reference proteome</keyword>
<dbReference type="AlphaFoldDB" id="A0A7D9CY48"/>
<feature type="region of interest" description="Disordered" evidence="1">
    <location>
        <begin position="453"/>
        <end position="489"/>
    </location>
</feature>
<gene>
    <name evidence="3" type="ORF">DEBR0S3_14950G</name>
</gene>
<protein>
    <submittedName>
        <fullName evidence="3">DEBR0S3_14950g1_1</fullName>
    </submittedName>
</protein>